<evidence type="ECO:0000256" key="9">
    <source>
        <dbReference type="ARBA" id="ARBA00023136"/>
    </source>
</evidence>
<evidence type="ECO:0000256" key="11">
    <source>
        <dbReference type="ARBA" id="ARBA00023264"/>
    </source>
</evidence>
<keyword evidence="5 13" id="KW-0812">Transmembrane</keyword>
<feature type="transmembrane region" description="Helical" evidence="13">
    <location>
        <begin position="56"/>
        <end position="77"/>
    </location>
</feature>
<evidence type="ECO:0000256" key="6">
    <source>
        <dbReference type="ARBA" id="ARBA00022737"/>
    </source>
</evidence>
<evidence type="ECO:0000259" key="14">
    <source>
        <dbReference type="PROSITE" id="PS50035"/>
    </source>
</evidence>
<keyword evidence="8" id="KW-0443">Lipid metabolism</keyword>
<evidence type="ECO:0000256" key="3">
    <source>
        <dbReference type="ARBA" id="ARBA00022516"/>
    </source>
</evidence>
<dbReference type="PANTHER" id="PTHR21248:SF22">
    <property type="entry name" value="PHOSPHOLIPASE D"/>
    <property type="match status" value="1"/>
</dbReference>
<dbReference type="PANTHER" id="PTHR21248">
    <property type="entry name" value="CARDIOLIPIN SYNTHASE"/>
    <property type="match status" value="1"/>
</dbReference>
<dbReference type="EC" id="2.7.8.-" evidence="12"/>
<dbReference type="InterPro" id="IPR027379">
    <property type="entry name" value="CLS_N"/>
</dbReference>
<dbReference type="InterPro" id="IPR022924">
    <property type="entry name" value="Cardiolipin_synthase"/>
</dbReference>
<dbReference type="InterPro" id="IPR025202">
    <property type="entry name" value="PLD-like_dom"/>
</dbReference>
<reference evidence="15" key="1">
    <citation type="submission" date="2022-05" db="EMBL/GenBank/DDBJ databases">
        <title>Complete genome sequence of toluene-degrading Gulosibacter sediminis strain ACHW.36C.</title>
        <authorList>
            <person name="Wai A.C."/>
            <person name="Lai G.K."/>
            <person name="Griffin S.D."/>
            <person name="Leung F.C."/>
        </authorList>
    </citation>
    <scope>NUCLEOTIDE SEQUENCE [LARGE SCALE GENOMIC DNA]</scope>
    <source>
        <strain evidence="15">ACHW.36C</strain>
    </source>
</reference>
<keyword evidence="6" id="KW-0677">Repeat</keyword>
<keyword evidence="9 13" id="KW-0472">Membrane</keyword>
<name>A0ABY4MZE0_9MICO</name>
<protein>
    <recommendedName>
        <fullName evidence="12">Cardiolipin synthase</fullName>
        <ecNumber evidence="12">2.7.8.-</ecNumber>
    </recommendedName>
</protein>
<evidence type="ECO:0000256" key="10">
    <source>
        <dbReference type="ARBA" id="ARBA00023209"/>
    </source>
</evidence>
<gene>
    <name evidence="15" type="primary">cls</name>
    <name evidence="15" type="ORF">M3M28_11140</name>
</gene>
<dbReference type="Pfam" id="PF13396">
    <property type="entry name" value="PLDc_N"/>
    <property type="match status" value="1"/>
</dbReference>
<evidence type="ECO:0000256" key="1">
    <source>
        <dbReference type="ARBA" id="ARBA00004651"/>
    </source>
</evidence>
<keyword evidence="3" id="KW-0444">Lipid biosynthesis</keyword>
<evidence type="ECO:0000256" key="8">
    <source>
        <dbReference type="ARBA" id="ARBA00023098"/>
    </source>
</evidence>
<keyword evidence="10" id="KW-0594">Phospholipid biosynthesis</keyword>
<comment type="subcellular location">
    <subcellularLocation>
        <location evidence="1">Cell membrane</location>
        <topology evidence="1">Multi-pass membrane protein</topology>
    </subcellularLocation>
</comment>
<dbReference type="Pfam" id="PF13091">
    <property type="entry name" value="PLDc_2"/>
    <property type="match status" value="2"/>
</dbReference>
<evidence type="ECO:0000256" key="12">
    <source>
        <dbReference type="NCBIfam" id="TIGR04265"/>
    </source>
</evidence>
<dbReference type="NCBIfam" id="TIGR04265">
    <property type="entry name" value="bac_cardiolipin"/>
    <property type="match status" value="1"/>
</dbReference>
<dbReference type="Gene3D" id="3.30.870.10">
    <property type="entry name" value="Endonuclease Chain A"/>
    <property type="match status" value="2"/>
</dbReference>
<evidence type="ECO:0000256" key="7">
    <source>
        <dbReference type="ARBA" id="ARBA00022989"/>
    </source>
</evidence>
<evidence type="ECO:0000256" key="2">
    <source>
        <dbReference type="ARBA" id="ARBA00022475"/>
    </source>
</evidence>
<organism evidence="15">
    <name type="scientific">Gulosibacter sediminis</name>
    <dbReference type="NCBI Taxonomy" id="1729695"/>
    <lineage>
        <taxon>Bacteria</taxon>
        <taxon>Bacillati</taxon>
        <taxon>Actinomycetota</taxon>
        <taxon>Actinomycetes</taxon>
        <taxon>Micrococcales</taxon>
        <taxon>Microbacteriaceae</taxon>
        <taxon>Gulosibacter</taxon>
    </lineage>
</organism>
<dbReference type="SUPFAM" id="SSF56024">
    <property type="entry name" value="Phospholipase D/nuclease"/>
    <property type="match status" value="2"/>
</dbReference>
<evidence type="ECO:0000256" key="13">
    <source>
        <dbReference type="SAM" id="Phobius"/>
    </source>
</evidence>
<feature type="domain" description="PLD phosphodiesterase" evidence="14">
    <location>
        <begin position="235"/>
        <end position="262"/>
    </location>
</feature>
<dbReference type="PROSITE" id="PS50035">
    <property type="entry name" value="PLD"/>
    <property type="match status" value="2"/>
</dbReference>
<proteinExistence type="predicted"/>
<dbReference type="InterPro" id="IPR001736">
    <property type="entry name" value="PLipase_D/transphosphatidylase"/>
</dbReference>
<feature type="transmembrane region" description="Helical" evidence="13">
    <location>
        <begin position="26"/>
        <end position="44"/>
    </location>
</feature>
<sequence>MLHSESGGGGIWLGPLGYWGLSDSTWWISLIGATNLVIVITMLFTVGKNRRPTTAVAWLLAVTLIPYVGLLLFAMFGSNHLPRSQRRKQEEFDELLREATQGLDDRVTTTMPKRFRQVSRLARKLTAIPRLPGNRIQIHTEYDATILEMAREIDGAEDYVHMLFYTVGYDDVTKPFFDAIERAQARGVTVRVLFDQVGTVRYSGYKELRSRLRAMGVDYHHVYPVLPWKGGWQRFDLRNHRKLLVVDGRAGWVGSQNVIARDYHKGGKPGERKLWQDIMLRLQGPMVIALDAVFRNDWYMITGVLIEDADQPTAQDYIDELERARVLGAVEETYDCQLVPSGPGYENENNLRIFVQLLYLARKRVVIATPYFAPDDSMLYAITTAAQRGVKVELYVSMKGDQFFIQHAQQSFYEQLLRAGVRIMRYEEPYILHAKHMTVDDEVSFVGSSNLDMRSFTLNAELMLLVYGRAFATRMHGVEESYRAASKELTLHEWLERPWYREAADNVARLTSVVQ</sequence>
<evidence type="ECO:0000256" key="4">
    <source>
        <dbReference type="ARBA" id="ARBA00022679"/>
    </source>
</evidence>
<accession>A0ABY4MZE0</accession>
<keyword evidence="4" id="KW-0808">Transferase</keyword>
<evidence type="ECO:0000256" key="5">
    <source>
        <dbReference type="ARBA" id="ARBA00022692"/>
    </source>
</evidence>
<dbReference type="EMBL" id="CP097160">
    <property type="protein sequence ID" value="UQN14588.1"/>
    <property type="molecule type" value="Genomic_DNA"/>
</dbReference>
<keyword evidence="11" id="KW-1208">Phospholipid metabolism</keyword>
<keyword evidence="2" id="KW-1003">Cell membrane</keyword>
<dbReference type="CDD" id="cd09158">
    <property type="entry name" value="PLDc_EcCLS_like_2"/>
    <property type="match status" value="1"/>
</dbReference>
<dbReference type="SMART" id="SM00155">
    <property type="entry name" value="PLDc"/>
    <property type="match status" value="2"/>
</dbReference>
<feature type="domain" description="PLD phosphodiesterase" evidence="14">
    <location>
        <begin position="428"/>
        <end position="455"/>
    </location>
</feature>
<evidence type="ECO:0000313" key="15">
    <source>
        <dbReference type="EMBL" id="UQN14588.1"/>
    </source>
</evidence>
<keyword evidence="7 13" id="KW-1133">Transmembrane helix</keyword>